<evidence type="ECO:0000313" key="5">
    <source>
        <dbReference type="EMBL" id="CAD9322703.1"/>
    </source>
</evidence>
<comment type="similarity">
    <text evidence="1">Belongs to the AB hydrolase superfamily.</text>
</comment>
<dbReference type="EMBL" id="HBNS01001088">
    <property type="protein sequence ID" value="CAE4579536.1"/>
    <property type="molecule type" value="Transcribed_RNA"/>
</dbReference>
<dbReference type="PANTHER" id="PTHR43798">
    <property type="entry name" value="MONOACYLGLYCEROL LIPASE"/>
    <property type="match status" value="1"/>
</dbReference>
<name>A0A6V2AB90_9STRA</name>
<gene>
    <name evidence="6" type="ORF">DBRI00130_LOCUS866</name>
    <name evidence="5" type="ORF">DBRI1063_LOCUS7168</name>
</gene>
<dbReference type="InterPro" id="IPR000073">
    <property type="entry name" value="AB_hydrolase_1"/>
</dbReference>
<dbReference type="GO" id="GO:0016020">
    <property type="term" value="C:membrane"/>
    <property type="evidence" value="ECO:0007669"/>
    <property type="project" value="TreeGrafter"/>
</dbReference>
<evidence type="ECO:0000259" key="4">
    <source>
        <dbReference type="Pfam" id="PF00561"/>
    </source>
</evidence>
<proteinExistence type="inferred from homology"/>
<dbReference type="InterPro" id="IPR050266">
    <property type="entry name" value="AB_hydrolase_sf"/>
</dbReference>
<evidence type="ECO:0000256" key="1">
    <source>
        <dbReference type="ARBA" id="ARBA00008645"/>
    </source>
</evidence>
<dbReference type="Pfam" id="PF00561">
    <property type="entry name" value="Abhydrolase_1"/>
    <property type="match status" value="1"/>
</dbReference>
<dbReference type="AlphaFoldDB" id="A0A6V2AB90"/>
<feature type="region of interest" description="Disordered" evidence="3">
    <location>
        <begin position="103"/>
        <end position="127"/>
    </location>
</feature>
<dbReference type="SUPFAM" id="SSF53474">
    <property type="entry name" value="alpha/beta-Hydrolases"/>
    <property type="match status" value="1"/>
</dbReference>
<dbReference type="PANTHER" id="PTHR43798:SF14">
    <property type="entry name" value="SERINE HYDROLASE-LIKE PROTEIN DDB_G0286239"/>
    <property type="match status" value="1"/>
</dbReference>
<evidence type="ECO:0000256" key="2">
    <source>
        <dbReference type="ARBA" id="ARBA00022801"/>
    </source>
</evidence>
<evidence type="ECO:0000313" key="6">
    <source>
        <dbReference type="EMBL" id="CAE4579536.1"/>
    </source>
</evidence>
<organism evidence="6">
    <name type="scientific">Ditylum brightwellii</name>
    <dbReference type="NCBI Taxonomy" id="49249"/>
    <lineage>
        <taxon>Eukaryota</taxon>
        <taxon>Sar</taxon>
        <taxon>Stramenopiles</taxon>
        <taxon>Ochrophyta</taxon>
        <taxon>Bacillariophyta</taxon>
        <taxon>Mediophyceae</taxon>
        <taxon>Lithodesmiophycidae</taxon>
        <taxon>Lithodesmiales</taxon>
        <taxon>Lithodesmiaceae</taxon>
        <taxon>Ditylum</taxon>
    </lineage>
</organism>
<dbReference type="InterPro" id="IPR029058">
    <property type="entry name" value="AB_hydrolase_fold"/>
</dbReference>
<sequence length="393" mass="42759">MNPMKFATAALATSAKTSTTMTIAAMTKKAVEHSILCSDGIRVAYQHFPIVDATTQKTTGYDNATKEEDPCPILCLHGWLDNAASFHLLAPYLSSQLRAAGFNDTGGSKGSEEDNKTQKERIHGQGTPSHPGIFVIDLPGHGLSSHKSSDGPPQLLSEYAYYIAEVASALSWNKFDIVGHSMGAGVAVVYAAAFPEHVRRMVLLEGGGPLAKNASDCSRHVRAACDRRIRSNKLLYPNGNDNKRESSARLYPNIGAAIAARLNTVSRFPGSQYLSEQAAHAMVARATIPIPEKASTAQGNDVPVTFRHDPRLQWPSLQYFTREQVDSLYNDISCPICLLTAEDGWPFDRRSQDSVENILKPVQMKVLPGSHHFHADPDTADAVASETLSFLRD</sequence>
<protein>
    <recommendedName>
        <fullName evidence="4">AB hydrolase-1 domain-containing protein</fullName>
    </recommendedName>
</protein>
<dbReference type="GO" id="GO:0016787">
    <property type="term" value="F:hydrolase activity"/>
    <property type="evidence" value="ECO:0007669"/>
    <property type="project" value="UniProtKB-KW"/>
</dbReference>
<accession>A0A6V2AB90</accession>
<keyword evidence="2" id="KW-0378">Hydrolase</keyword>
<reference evidence="6" key="1">
    <citation type="submission" date="2021-01" db="EMBL/GenBank/DDBJ databases">
        <authorList>
            <person name="Corre E."/>
            <person name="Pelletier E."/>
            <person name="Niang G."/>
            <person name="Scheremetjew M."/>
            <person name="Finn R."/>
            <person name="Kale V."/>
            <person name="Holt S."/>
            <person name="Cochrane G."/>
            <person name="Meng A."/>
            <person name="Brown T."/>
            <person name="Cohen L."/>
        </authorList>
    </citation>
    <scope>NUCLEOTIDE SEQUENCE</scope>
    <source>
        <strain evidence="6">GSO104</strain>
        <strain evidence="5">Pop2</strain>
    </source>
</reference>
<dbReference type="EMBL" id="HBGN01011234">
    <property type="protein sequence ID" value="CAD9322703.1"/>
    <property type="molecule type" value="Transcribed_RNA"/>
</dbReference>
<dbReference type="PRINTS" id="PR00111">
    <property type="entry name" value="ABHYDROLASE"/>
</dbReference>
<feature type="domain" description="AB hydrolase-1" evidence="4">
    <location>
        <begin position="72"/>
        <end position="373"/>
    </location>
</feature>
<dbReference type="Gene3D" id="3.40.50.1820">
    <property type="entry name" value="alpha/beta hydrolase"/>
    <property type="match status" value="1"/>
</dbReference>
<feature type="compositionally biased region" description="Basic and acidic residues" evidence="3">
    <location>
        <begin position="110"/>
        <end position="123"/>
    </location>
</feature>
<evidence type="ECO:0000256" key="3">
    <source>
        <dbReference type="SAM" id="MobiDB-lite"/>
    </source>
</evidence>